<dbReference type="PANTHER" id="PTHR43483">
    <property type="entry name" value="MEMBRANE TRANSPORTER PROTEIN HI_0806-RELATED"/>
    <property type="match status" value="1"/>
</dbReference>
<dbReference type="PANTHER" id="PTHR43483:SF3">
    <property type="entry name" value="MEMBRANE TRANSPORTER PROTEIN HI_0806-RELATED"/>
    <property type="match status" value="1"/>
</dbReference>
<evidence type="ECO:0000256" key="1">
    <source>
        <dbReference type="SAM" id="Phobius"/>
    </source>
</evidence>
<feature type="transmembrane region" description="Helical" evidence="1">
    <location>
        <begin position="102"/>
        <end position="120"/>
    </location>
</feature>
<protein>
    <submittedName>
        <fullName evidence="2">Permease</fullName>
    </submittedName>
</protein>
<keyword evidence="1" id="KW-0812">Transmembrane</keyword>
<organism evidence="2 3">
    <name type="scientific">Enterococcus termitis</name>
    <dbReference type="NCBI Taxonomy" id="332950"/>
    <lineage>
        <taxon>Bacteria</taxon>
        <taxon>Bacillati</taxon>
        <taxon>Bacillota</taxon>
        <taxon>Bacilli</taxon>
        <taxon>Lactobacillales</taxon>
        <taxon>Enterococcaceae</taxon>
        <taxon>Enterococcus</taxon>
    </lineage>
</organism>
<dbReference type="Proteomes" id="UP000095094">
    <property type="component" value="Unassembled WGS sequence"/>
</dbReference>
<keyword evidence="1" id="KW-0472">Membrane</keyword>
<evidence type="ECO:0000313" key="2">
    <source>
        <dbReference type="EMBL" id="OEG10486.1"/>
    </source>
</evidence>
<feature type="transmembrane region" description="Helical" evidence="1">
    <location>
        <begin position="169"/>
        <end position="193"/>
    </location>
</feature>
<proteinExistence type="predicted"/>
<feature type="transmembrane region" description="Helical" evidence="1">
    <location>
        <begin position="132"/>
        <end position="149"/>
    </location>
</feature>
<comment type="caution">
    <text evidence="2">The sequence shown here is derived from an EMBL/GenBank/DDBJ whole genome shotgun (WGS) entry which is preliminary data.</text>
</comment>
<name>A0A1E5GCM7_9ENTE</name>
<dbReference type="PATRIC" id="fig|332950.4.peg.779"/>
<dbReference type="AlphaFoldDB" id="A0A1E5GCM7"/>
<keyword evidence="1" id="KW-1133">Transmembrane helix</keyword>
<feature type="transmembrane region" description="Helical" evidence="1">
    <location>
        <begin position="239"/>
        <end position="258"/>
    </location>
</feature>
<keyword evidence="3" id="KW-1185">Reference proteome</keyword>
<gene>
    <name evidence="2" type="ORF">BCR25_08385</name>
</gene>
<sequence length="295" mass="31460">MATILLVVLGALTIYFLSYFIKDIYRNRNNLGKGNYVISMIIGFITDFLDTLGIGCFAPTTLAFKLTKYLKSDALLPGTLNIAHSIPVILEAFIFIRVVEVSPVTLISLVIAAIIGSFVGSRTVVKLPEKKVQMIMGIALIITAVLMILKQQGLLDALGKDNTALGLTGIRLVIGIVGNFIFGALMSAGVGLYAPCMAMVALLGLNPLVAFPIMMGSCAGLMPVASVEYIKVGEYSRKAAIGITLGGIVGVVIAATLVKSMNLEILMWVIIVVIIYTGISMLIQSLKGKEEVMEV</sequence>
<dbReference type="RefSeq" id="WP_069664267.1">
    <property type="nucleotide sequence ID" value="NZ_JBHUJJ010000001.1"/>
</dbReference>
<dbReference type="OrthoDB" id="357960at2"/>
<feature type="transmembrane region" description="Helical" evidence="1">
    <location>
        <begin position="265"/>
        <end position="286"/>
    </location>
</feature>
<accession>A0A1E5GCM7</accession>
<reference evidence="3" key="1">
    <citation type="submission" date="2016-09" db="EMBL/GenBank/DDBJ databases">
        <authorList>
            <person name="Gulvik C.A."/>
        </authorList>
    </citation>
    <scope>NUCLEOTIDE SEQUENCE [LARGE SCALE GENOMIC DNA]</scope>
    <source>
        <strain evidence="3">LMG 8895</strain>
    </source>
</reference>
<feature type="transmembrane region" description="Helical" evidence="1">
    <location>
        <begin position="205"/>
        <end position="227"/>
    </location>
</feature>
<evidence type="ECO:0000313" key="3">
    <source>
        <dbReference type="Proteomes" id="UP000095094"/>
    </source>
</evidence>
<dbReference type="EMBL" id="MIJY01000043">
    <property type="protein sequence ID" value="OEG10486.1"/>
    <property type="molecule type" value="Genomic_DNA"/>
</dbReference>
<feature type="transmembrane region" description="Helical" evidence="1">
    <location>
        <begin position="36"/>
        <end position="62"/>
    </location>
</feature>